<proteinExistence type="predicted"/>
<evidence type="ECO:0000256" key="1">
    <source>
        <dbReference type="ARBA" id="ARBA00004328"/>
    </source>
</evidence>
<evidence type="ECO:0000259" key="4">
    <source>
        <dbReference type="Pfam" id="PF04451"/>
    </source>
</evidence>
<dbReference type="GO" id="GO:0005198">
    <property type="term" value="F:structural molecule activity"/>
    <property type="evidence" value="ECO:0007669"/>
    <property type="project" value="InterPro"/>
</dbReference>
<dbReference type="Gene3D" id="2.70.9.20">
    <property type="entry name" value="Major capsid protein Vp54"/>
    <property type="match status" value="1"/>
</dbReference>
<protein>
    <submittedName>
        <fullName evidence="6">Major capsid protein</fullName>
    </submittedName>
</protein>
<evidence type="ECO:0000256" key="3">
    <source>
        <dbReference type="ARBA" id="ARBA00022844"/>
    </source>
</evidence>
<sequence length="569" mass="66369">MTGGLMQIVSYGSQDLYLTGTPEITYFKIVYRRHTNFAMETHKIQFDDTVGFGTTNIATVDKIGDLMYDCYLEIEIPEISFKRRIRDDSCEDHKEAINNYELLQSFMSINRQVYVEAKEIFMAENNDATAAADMKNKANDIFNDPMHATTINDFKDLLLNTTLNILFIYEELSIQEIFNNIISNDKDIFFNAMKVGIDKSIKVQKVFFYEMIHKRTICEDSLNDNLKFAWVERLGHAIIEEIEVKIGGQKIDKHLGEWINIWYELTANRDNQVNYFKMIGNVPKLTTFNRKGKPAYKLTVPLQFWFCRHNGLALPLVALEYHDVTFHVKFRNFTDVSFIEDNKTIFISETSENLFLEEVPDELNININAHLLINYIYLDRPERRKFAQSSHEYLIDQLQFLEFRNIKTPHLRCVLNNFVHPCKELVWIAMKERYTQNIDGHTQTRFDNYSVSDENKGNIIIFSNIWFHSYTRVIKLNGDYFNYVQPYEAHSTTPSDGINVYSFAITPEEFQPSGSANLGRLSNILLLLDFDPILFPDDNEPEPLRIIVFARTTNILRFINGMAGAAYTF</sequence>
<dbReference type="SUPFAM" id="SSF49749">
    <property type="entry name" value="Group II dsDNA viruses VP"/>
    <property type="match status" value="2"/>
</dbReference>
<name>A0A481Z1F6_9VIRU</name>
<dbReference type="Pfam" id="PF16903">
    <property type="entry name" value="Capsid_N"/>
    <property type="match status" value="2"/>
</dbReference>
<dbReference type="Gene3D" id="2.70.9.10">
    <property type="entry name" value="Adenovirus Type 2 Hexon, domain 4"/>
    <property type="match status" value="1"/>
</dbReference>
<organism evidence="6">
    <name type="scientific">Mimivirus LCMiAC02</name>
    <dbReference type="NCBI Taxonomy" id="2506609"/>
    <lineage>
        <taxon>Viruses</taxon>
        <taxon>Varidnaviria</taxon>
        <taxon>Bamfordvirae</taxon>
        <taxon>Nucleocytoviricota</taxon>
        <taxon>Megaviricetes</taxon>
        <taxon>Imitervirales</taxon>
        <taxon>Mimiviridae</taxon>
        <taxon>Klosneuvirinae</taxon>
    </lineage>
</organism>
<gene>
    <name evidence="6" type="ORF">LCMiAC02_00840</name>
</gene>
<evidence type="ECO:0000259" key="5">
    <source>
        <dbReference type="Pfam" id="PF16903"/>
    </source>
</evidence>
<feature type="domain" description="Major capsid protein C-terminal" evidence="4">
    <location>
        <begin position="382"/>
        <end position="564"/>
    </location>
</feature>
<dbReference type="InterPro" id="IPR031654">
    <property type="entry name" value="Capsid_N"/>
</dbReference>
<dbReference type="EMBL" id="MK500406">
    <property type="protein sequence ID" value="QBK88991.1"/>
    <property type="molecule type" value="Genomic_DNA"/>
</dbReference>
<evidence type="ECO:0000256" key="2">
    <source>
        <dbReference type="ARBA" id="ARBA00022561"/>
    </source>
</evidence>
<keyword evidence="3" id="KW-0946">Virion</keyword>
<reference evidence="6" key="1">
    <citation type="journal article" date="2019" name="MBio">
        <title>Virus Genomes from Deep Sea Sediments Expand the Ocean Megavirome and Support Independent Origins of Viral Gigantism.</title>
        <authorList>
            <person name="Backstrom D."/>
            <person name="Yutin N."/>
            <person name="Jorgensen S.L."/>
            <person name="Dharamshi J."/>
            <person name="Homa F."/>
            <person name="Zaremba-Niedwiedzka K."/>
            <person name="Spang A."/>
            <person name="Wolf Y.I."/>
            <person name="Koonin E.V."/>
            <person name="Ettema T.J."/>
        </authorList>
    </citation>
    <scope>NUCLEOTIDE SEQUENCE</scope>
</reference>
<feature type="domain" description="Major capsid protein N-terminal" evidence="5">
    <location>
        <begin position="25"/>
        <end position="154"/>
    </location>
</feature>
<feature type="domain" description="Major capsid protein N-terminal" evidence="5">
    <location>
        <begin position="204"/>
        <end position="379"/>
    </location>
</feature>
<dbReference type="InterPro" id="IPR016112">
    <property type="entry name" value="VP_dsDNA_II"/>
</dbReference>
<comment type="subcellular location">
    <subcellularLocation>
        <location evidence="1">Virion</location>
    </subcellularLocation>
</comment>
<dbReference type="GO" id="GO:0019028">
    <property type="term" value="C:viral capsid"/>
    <property type="evidence" value="ECO:0007669"/>
    <property type="project" value="UniProtKB-KW"/>
</dbReference>
<keyword evidence="2" id="KW-0167">Capsid protein</keyword>
<evidence type="ECO:0000313" key="6">
    <source>
        <dbReference type="EMBL" id="QBK88991.1"/>
    </source>
</evidence>
<dbReference type="InterPro" id="IPR038519">
    <property type="entry name" value="MCP_C_sf"/>
</dbReference>
<dbReference type="InterPro" id="IPR007542">
    <property type="entry name" value="MCP_C"/>
</dbReference>
<dbReference type="Pfam" id="PF04451">
    <property type="entry name" value="Capsid_NCLDV"/>
    <property type="match status" value="1"/>
</dbReference>
<accession>A0A481Z1F6</accession>